<dbReference type="GO" id="GO:0016020">
    <property type="term" value="C:membrane"/>
    <property type="evidence" value="ECO:0007669"/>
    <property type="project" value="UniProtKB-SubCell"/>
</dbReference>
<reference evidence="9 10" key="1">
    <citation type="journal article" date="2016" name="Nat. Commun.">
        <title>Thousands of microbial genomes shed light on interconnected biogeochemical processes in an aquifer system.</title>
        <authorList>
            <person name="Anantharaman K."/>
            <person name="Brown C.T."/>
            <person name="Hug L.A."/>
            <person name="Sharon I."/>
            <person name="Castelle C.J."/>
            <person name="Probst A.J."/>
            <person name="Thomas B.C."/>
            <person name="Singh A."/>
            <person name="Wilkins M.J."/>
            <person name="Karaoz U."/>
            <person name="Brodie E.L."/>
            <person name="Williams K.H."/>
            <person name="Hubbard S.S."/>
            <person name="Banfield J.F."/>
        </authorList>
    </citation>
    <scope>NUCLEOTIDE SEQUENCE [LARGE SCALE GENOMIC DNA]</scope>
</reference>
<dbReference type="PANTHER" id="PTHR30576:SF0">
    <property type="entry name" value="UNDECAPRENYL-PHOSPHATE N-ACETYLGALACTOSAMINYL 1-PHOSPHATE TRANSFERASE-RELATED"/>
    <property type="match status" value="1"/>
</dbReference>
<evidence type="ECO:0000313" key="10">
    <source>
        <dbReference type="Proteomes" id="UP000178240"/>
    </source>
</evidence>
<feature type="domain" description="Bacterial sugar transferase" evidence="8">
    <location>
        <begin position="279"/>
        <end position="462"/>
    </location>
</feature>
<dbReference type="GO" id="GO:0016780">
    <property type="term" value="F:phosphotransferase activity, for other substituted phosphate groups"/>
    <property type="evidence" value="ECO:0007669"/>
    <property type="project" value="TreeGrafter"/>
</dbReference>
<name>A0A1G1XZQ3_9BACT</name>
<keyword evidence="4 7" id="KW-0812">Transmembrane</keyword>
<feature type="transmembrane region" description="Helical" evidence="7">
    <location>
        <begin position="281"/>
        <end position="305"/>
    </location>
</feature>
<gene>
    <name evidence="9" type="ORF">A2744_02325</name>
</gene>
<dbReference type="NCBIfam" id="TIGR03025">
    <property type="entry name" value="EPS_sugtrans"/>
    <property type="match status" value="1"/>
</dbReference>
<keyword evidence="5 7" id="KW-1133">Transmembrane helix</keyword>
<dbReference type="EMBL" id="MHIE01000019">
    <property type="protein sequence ID" value="OGY45502.1"/>
    <property type="molecule type" value="Genomic_DNA"/>
</dbReference>
<dbReference type="InterPro" id="IPR003362">
    <property type="entry name" value="Bact_transf"/>
</dbReference>
<dbReference type="STRING" id="1797535.A2744_02325"/>
<feature type="transmembrane region" description="Helical" evidence="7">
    <location>
        <begin position="114"/>
        <end position="132"/>
    </location>
</feature>
<feature type="transmembrane region" description="Helical" evidence="7">
    <location>
        <begin position="14"/>
        <end position="37"/>
    </location>
</feature>
<evidence type="ECO:0000256" key="6">
    <source>
        <dbReference type="ARBA" id="ARBA00023136"/>
    </source>
</evidence>
<evidence type="ECO:0000256" key="7">
    <source>
        <dbReference type="SAM" id="Phobius"/>
    </source>
</evidence>
<dbReference type="InterPro" id="IPR017475">
    <property type="entry name" value="EPS_sugar_tfrase"/>
</dbReference>
<feature type="transmembrane region" description="Helical" evidence="7">
    <location>
        <begin position="83"/>
        <end position="102"/>
    </location>
</feature>
<dbReference type="Proteomes" id="UP000178240">
    <property type="component" value="Unassembled WGS sequence"/>
</dbReference>
<comment type="subcellular location">
    <subcellularLocation>
        <location evidence="1">Membrane</location>
        <topology evidence="1">Multi-pass membrane protein</topology>
    </subcellularLocation>
</comment>
<evidence type="ECO:0000256" key="1">
    <source>
        <dbReference type="ARBA" id="ARBA00004141"/>
    </source>
</evidence>
<dbReference type="Gene3D" id="3.40.50.720">
    <property type="entry name" value="NAD(P)-binding Rossmann-like Domain"/>
    <property type="match status" value="1"/>
</dbReference>
<dbReference type="PANTHER" id="PTHR30576">
    <property type="entry name" value="COLANIC BIOSYNTHESIS UDP-GLUCOSE LIPID CARRIER TRANSFERASE"/>
    <property type="match status" value="1"/>
</dbReference>
<organism evidence="9 10">
    <name type="scientific">Candidatus Buchananbacteria bacterium RIFCSPHIGHO2_01_FULL_44_11</name>
    <dbReference type="NCBI Taxonomy" id="1797535"/>
    <lineage>
        <taxon>Bacteria</taxon>
        <taxon>Candidatus Buchananiibacteriota</taxon>
    </lineage>
</organism>
<sequence>MESKSLTKSAKKNLLIVGDLIILFSSLWLTLFLRYGLTVDYDLWQAHLFPFSVIIIIFLIIFYIEDFYELGIGKGKVDLLNRLIQVIVIGSAFSFTFFYIGANRLFTIRPQRVFFIYIAIAAILIYLWRLWFYQVARSPKIADGVLFIGYNKKVGEIIKQIQKRPELGFQVRAIMPVTNGQTEPIPDEYQNLVVAADLNQLKEICQKIEVQTIITTVHPREDKNLLKNLFNCLSLKISFFELAKFYENITGKIPVTTIEQIWFLENLTESKKRTYNLIKNIADVIISIILLIISLPLLPFIILAVKTTSSGPIFFTQVRMGKDGKTFTAIKFRTMVTGAESNGPQWAAKNDPRITRVGKFLRKTRIDEIPQLINVLKGEMSLIGPRPERPEFVEQLKNQIPFYQERLMIKPGLTGWAQVMGPNYGGSLEETMEKIQYDLYYIKNRSLALDLSILLKTIRTVLTKKGQ</sequence>
<evidence type="ECO:0000259" key="8">
    <source>
        <dbReference type="Pfam" id="PF02397"/>
    </source>
</evidence>
<keyword evidence="3" id="KW-0808">Transferase</keyword>
<dbReference type="AlphaFoldDB" id="A0A1G1XZQ3"/>
<evidence type="ECO:0000256" key="5">
    <source>
        <dbReference type="ARBA" id="ARBA00022989"/>
    </source>
</evidence>
<dbReference type="Pfam" id="PF02397">
    <property type="entry name" value="Bac_transf"/>
    <property type="match status" value="1"/>
</dbReference>
<comment type="caution">
    <text evidence="9">The sequence shown here is derived from an EMBL/GenBank/DDBJ whole genome shotgun (WGS) entry which is preliminary data.</text>
</comment>
<evidence type="ECO:0000313" key="9">
    <source>
        <dbReference type="EMBL" id="OGY45502.1"/>
    </source>
</evidence>
<keyword evidence="6 7" id="KW-0472">Membrane</keyword>
<evidence type="ECO:0000256" key="2">
    <source>
        <dbReference type="ARBA" id="ARBA00006464"/>
    </source>
</evidence>
<evidence type="ECO:0000256" key="3">
    <source>
        <dbReference type="ARBA" id="ARBA00022679"/>
    </source>
</evidence>
<dbReference type="Pfam" id="PF13727">
    <property type="entry name" value="CoA_binding_3"/>
    <property type="match status" value="1"/>
</dbReference>
<comment type="similarity">
    <text evidence="2">Belongs to the bacterial sugar transferase family.</text>
</comment>
<protein>
    <recommendedName>
        <fullName evidence="8">Bacterial sugar transferase domain-containing protein</fullName>
    </recommendedName>
</protein>
<feature type="transmembrane region" description="Helical" evidence="7">
    <location>
        <begin position="43"/>
        <end position="63"/>
    </location>
</feature>
<proteinExistence type="inferred from homology"/>
<accession>A0A1G1XZQ3</accession>
<evidence type="ECO:0000256" key="4">
    <source>
        <dbReference type="ARBA" id="ARBA00022692"/>
    </source>
</evidence>